<evidence type="ECO:0000313" key="4">
    <source>
        <dbReference type="EMBL" id="SSW97704.1"/>
    </source>
</evidence>
<dbReference type="AlphaFoldDB" id="A0A336JYE8"/>
<dbReference type="Pfam" id="PF00397">
    <property type="entry name" value="WW"/>
    <property type="match status" value="2"/>
</dbReference>
<dbReference type="FunFam" id="2.20.70.10:FF:000001">
    <property type="entry name" value="Membrane-associated guanylate kinase, WW and PDZ domain-containing protein 1"/>
    <property type="match status" value="1"/>
</dbReference>
<dbReference type="GO" id="GO:0007165">
    <property type="term" value="P:signal transduction"/>
    <property type="evidence" value="ECO:0007669"/>
    <property type="project" value="TreeGrafter"/>
</dbReference>
<dbReference type="SMART" id="SM00456">
    <property type="entry name" value="WW"/>
    <property type="match status" value="2"/>
</dbReference>
<dbReference type="SMART" id="SM00228">
    <property type="entry name" value="PDZ"/>
    <property type="match status" value="4"/>
</dbReference>
<dbReference type="PANTHER" id="PTHR10316">
    <property type="entry name" value="MEMBRANE ASSOCIATED GUANYLATE KINASE-RELATED"/>
    <property type="match status" value="1"/>
</dbReference>
<feature type="domain" description="WW" evidence="2">
    <location>
        <begin position="32"/>
        <end position="65"/>
    </location>
</feature>
<dbReference type="PROSITE" id="PS50020">
    <property type="entry name" value="WW_DOMAIN_2"/>
    <property type="match status" value="2"/>
</dbReference>
<dbReference type="VEuPathDB" id="VectorBase:CSON007412"/>
<reference evidence="5" key="2">
    <citation type="submission" date="2018-07" db="EMBL/GenBank/DDBJ databases">
        <authorList>
            <person name="Quirk P.G."/>
            <person name="Krulwich T.A."/>
        </authorList>
    </citation>
    <scope>NUCLEOTIDE SEQUENCE</scope>
</reference>
<dbReference type="CDD" id="cd06733">
    <property type="entry name" value="PDZ3_MAGI-1_3-like"/>
    <property type="match status" value="1"/>
</dbReference>
<dbReference type="GO" id="GO:0005737">
    <property type="term" value="C:cytoplasm"/>
    <property type="evidence" value="ECO:0007669"/>
    <property type="project" value="TreeGrafter"/>
</dbReference>
<evidence type="ECO:0000256" key="1">
    <source>
        <dbReference type="ARBA" id="ARBA00022737"/>
    </source>
</evidence>
<keyword evidence="1" id="KW-0677">Repeat</keyword>
<sequence length="783" mass="88385">MDTQNSETNSIEGCNSVLKNNRGNLYNDDSLGPLPPNWERAQTENGEVYFIDHNTGSSSWLDPRLSKFQKKSLEDCGDDELPFGWDIVFDPQYGTYYIDHVNRKTQYENPVLQAKRMSEKERQKGNNIRNNFTNDPSQLIGERIVTNIVKSSKGFGFTIIGGDNSNCEFLQIKNILPSGPAWNDGKLKTGDVLVNVNFICVLGFSHHEMINIFQSIPPDGYAIIEVCRGYPLPPDDPKNTEIITISAVDGQQVNPNILDYNMPEILHFKIIKSENGFGFTIADSFQGQKVKKILDSDTCQHVLVGDILISINGIDVKAMSHNQVVDVLKDCPKNAETSIKVLRSKSSSRYRKYNDMFNNSSNTFNFLNRSKTPTADLYSTEPKTILPIRPKTPLVDTRSRFIAPSNEINVTELEASVHMDINKNSNFRVYKSEQKFLDNVSMTDDISNLTNKLNKWNIESNIYENKSETSKETKQYLENVPESIYSISSNNYAASISNHCVENDYPHENCFCYECQDFNERKQVHNQSNYYSLPPQMNDNVGKRLNEFINDRRFNNMHEGQNLPSNHWEWHQKETSKNDEQVLEITLERQVSGFGFRIVGGTEEGSPITVGHIVPGGAADLDGRIRTGDEIIFINEISLNQASHQRVVQLMIEAGIQGHVALVVKRRAIHHPYDVYVTRHENEGFGFVIISSSSQIYGSTIGKLIPGSPAERSGDLKIGDLIVAVNGINIIGMSHGEVVNLIKESGLQVQLTIDNPRDHRLLDAQLREKINNNSTINHFPIVC</sequence>
<dbReference type="Gene3D" id="2.30.42.10">
    <property type="match status" value="4"/>
</dbReference>
<evidence type="ECO:0000313" key="5">
    <source>
        <dbReference type="EMBL" id="SSX18090.1"/>
    </source>
</evidence>
<protein>
    <submittedName>
        <fullName evidence="4">CSON007412 protein</fullName>
    </submittedName>
</protein>
<feature type="domain" description="PDZ" evidence="3">
    <location>
        <begin position="674"/>
        <end position="757"/>
    </location>
</feature>
<dbReference type="PROSITE" id="PS01159">
    <property type="entry name" value="WW_DOMAIN_1"/>
    <property type="match status" value="2"/>
</dbReference>
<feature type="domain" description="WW" evidence="2">
    <location>
        <begin position="79"/>
        <end position="112"/>
    </location>
</feature>
<dbReference type="Gene3D" id="2.20.70.10">
    <property type="match status" value="2"/>
</dbReference>
<dbReference type="InterPro" id="IPR001478">
    <property type="entry name" value="PDZ"/>
</dbReference>
<dbReference type="EMBL" id="UFQT01000027">
    <property type="protein sequence ID" value="SSX18090.1"/>
    <property type="molecule type" value="Genomic_DNA"/>
</dbReference>
<dbReference type="SUPFAM" id="SSF50156">
    <property type="entry name" value="PDZ domain-like"/>
    <property type="match status" value="4"/>
</dbReference>
<dbReference type="CDD" id="cd00201">
    <property type="entry name" value="WW"/>
    <property type="match status" value="2"/>
</dbReference>
<evidence type="ECO:0000259" key="3">
    <source>
        <dbReference type="PROSITE" id="PS50106"/>
    </source>
</evidence>
<dbReference type="CDD" id="cd06731">
    <property type="entry name" value="PDZ1_MAGI-1_3-like"/>
    <property type="match status" value="1"/>
</dbReference>
<name>A0A336JYE8_CULSO</name>
<proteinExistence type="predicted"/>
<dbReference type="PANTHER" id="PTHR10316:SF40">
    <property type="entry name" value="LD27118P"/>
    <property type="match status" value="1"/>
</dbReference>
<accession>A0A336JYE8</accession>
<dbReference type="Pfam" id="PF00595">
    <property type="entry name" value="PDZ"/>
    <property type="match status" value="4"/>
</dbReference>
<feature type="domain" description="PDZ" evidence="3">
    <location>
        <begin position="584"/>
        <end position="655"/>
    </location>
</feature>
<feature type="domain" description="PDZ" evidence="3">
    <location>
        <begin position="145"/>
        <end position="215"/>
    </location>
</feature>
<gene>
    <name evidence="4" type="primary">CSON007412</name>
</gene>
<feature type="domain" description="PDZ" evidence="3">
    <location>
        <begin position="267"/>
        <end position="343"/>
    </location>
</feature>
<dbReference type="CDD" id="cd06732">
    <property type="entry name" value="PDZ2_MAGI-1_3-like"/>
    <property type="match status" value="1"/>
</dbReference>
<dbReference type="SUPFAM" id="SSF51045">
    <property type="entry name" value="WW domain"/>
    <property type="match status" value="2"/>
</dbReference>
<dbReference type="FunFam" id="2.30.42.10:FF:000005">
    <property type="entry name" value="Membrane associated guanylate kinase, WW and PDZ domain containing 1"/>
    <property type="match status" value="1"/>
</dbReference>
<dbReference type="InterPro" id="IPR001202">
    <property type="entry name" value="WW_dom"/>
</dbReference>
<organism evidence="4">
    <name type="scientific">Culicoides sonorensis</name>
    <name type="common">Biting midge</name>
    <dbReference type="NCBI Taxonomy" id="179676"/>
    <lineage>
        <taxon>Eukaryota</taxon>
        <taxon>Metazoa</taxon>
        <taxon>Ecdysozoa</taxon>
        <taxon>Arthropoda</taxon>
        <taxon>Hexapoda</taxon>
        <taxon>Insecta</taxon>
        <taxon>Pterygota</taxon>
        <taxon>Neoptera</taxon>
        <taxon>Endopterygota</taxon>
        <taxon>Diptera</taxon>
        <taxon>Nematocera</taxon>
        <taxon>Chironomoidea</taxon>
        <taxon>Ceratopogonidae</taxon>
        <taxon>Ceratopogoninae</taxon>
        <taxon>Culicoides</taxon>
        <taxon>Monoculicoides</taxon>
    </lineage>
</organism>
<dbReference type="InterPro" id="IPR036020">
    <property type="entry name" value="WW_dom_sf"/>
</dbReference>
<reference evidence="4" key="1">
    <citation type="submission" date="2018-04" db="EMBL/GenBank/DDBJ databases">
        <authorList>
            <person name="Go L.Y."/>
            <person name="Mitchell J.A."/>
        </authorList>
    </citation>
    <scope>NUCLEOTIDE SEQUENCE</scope>
    <source>
        <tissue evidence="4">Whole organism</tissue>
    </source>
</reference>
<dbReference type="EMBL" id="UFQS01000027">
    <property type="protein sequence ID" value="SSW97704.1"/>
    <property type="molecule type" value="Genomic_DNA"/>
</dbReference>
<dbReference type="PROSITE" id="PS50106">
    <property type="entry name" value="PDZ"/>
    <property type="match status" value="4"/>
</dbReference>
<dbReference type="InterPro" id="IPR036034">
    <property type="entry name" value="PDZ_sf"/>
</dbReference>
<dbReference type="CDD" id="cd06734">
    <property type="entry name" value="PDZ4_MAGI-1_3-like"/>
    <property type="match status" value="1"/>
</dbReference>
<evidence type="ECO:0000259" key="2">
    <source>
        <dbReference type="PROSITE" id="PS50020"/>
    </source>
</evidence>